<dbReference type="InterPro" id="IPR050879">
    <property type="entry name" value="Acyltransferase_3"/>
</dbReference>
<dbReference type="PANTHER" id="PTHR23028">
    <property type="entry name" value="ACETYLTRANSFERASE"/>
    <property type="match status" value="1"/>
</dbReference>
<keyword evidence="1" id="KW-0812">Transmembrane</keyword>
<feature type="domain" description="Acyltransferase 3" evidence="2">
    <location>
        <begin position="10"/>
        <end position="334"/>
    </location>
</feature>
<reference evidence="4" key="1">
    <citation type="submission" date="2015-07" db="EMBL/GenBank/DDBJ databases">
        <title>Genome Of Nitrogen-Fixing Cyanobacterium Nostoc piscinale CENA21 From Solimoes/Amazon River Floodplain Sediments And Comparative Genomics To Uncover Biosynthetic Natural Products Potential.</title>
        <authorList>
            <person name="Leao T.F."/>
            <person name="Leao P.N."/>
            <person name="Guimaraes P.I."/>
            <person name="de Melo A.G.C."/>
            <person name="Ramos R.T.J."/>
            <person name="Silva A."/>
            <person name="Fiore M.F."/>
            <person name="Schneider M.P.C."/>
        </authorList>
    </citation>
    <scope>NUCLEOTIDE SEQUENCE [LARGE SCALE GENOMIC DNA]</scope>
    <source>
        <strain evidence="4">CENA21</strain>
    </source>
</reference>
<dbReference type="KEGG" id="npz:ACX27_18205"/>
<evidence type="ECO:0000259" key="2">
    <source>
        <dbReference type="Pfam" id="PF01757"/>
    </source>
</evidence>
<dbReference type="PANTHER" id="PTHR23028:SF53">
    <property type="entry name" value="ACYL_TRANSF_3 DOMAIN-CONTAINING PROTEIN"/>
    <property type="match status" value="1"/>
</dbReference>
<protein>
    <recommendedName>
        <fullName evidence="2">Acyltransferase 3 domain-containing protein</fullName>
    </recommendedName>
</protein>
<feature type="transmembrane region" description="Helical" evidence="1">
    <location>
        <begin position="145"/>
        <end position="166"/>
    </location>
</feature>
<feature type="transmembrane region" description="Helical" evidence="1">
    <location>
        <begin position="197"/>
        <end position="215"/>
    </location>
</feature>
<accession>A0A0M4TLY5</accession>
<feature type="transmembrane region" description="Helical" evidence="1">
    <location>
        <begin position="227"/>
        <end position="245"/>
    </location>
</feature>
<dbReference type="InterPro" id="IPR002656">
    <property type="entry name" value="Acyl_transf_3_dom"/>
</dbReference>
<sequence>MTYWNPQYKTLDHWRGIAALWVMLFHGFGTTFDKSLHPLVEIIKSIAAPGWLGVHIFFVISGYCITASVYKLILKGGSSWAFLQTRILRLMPTYWIAFLLTLSLNIISSPFNKVNLADAIPSSWEIWFGNLFLIQPYLNVPFYVVVYWSLVVEIGFYLIVATLLIIRNKISQNLSLFLGLFLAFMAIFMPHDSKLGWIRYWSEFVCGSLVFTALFAKHKNHTYHQNLSITLIMILGATGAWIHLIHDQNQLWFSSIFAIIIYLLYGFDNIINSINLINWLKYFGLISYSLYLLHVPFQGRVVNLGTRFIPVDSIMILVLQVLGWAVAITISIIFFKLVEKPLNNWRYQQRIAKL</sequence>
<evidence type="ECO:0000313" key="3">
    <source>
        <dbReference type="EMBL" id="ALF54336.1"/>
    </source>
</evidence>
<evidence type="ECO:0000256" key="1">
    <source>
        <dbReference type="SAM" id="Phobius"/>
    </source>
</evidence>
<evidence type="ECO:0000313" key="4">
    <source>
        <dbReference type="Proteomes" id="UP000062645"/>
    </source>
</evidence>
<dbReference type="Proteomes" id="UP000062645">
    <property type="component" value="Chromosome"/>
</dbReference>
<name>A0A0M4TLY5_9NOSO</name>
<dbReference type="GO" id="GO:0000271">
    <property type="term" value="P:polysaccharide biosynthetic process"/>
    <property type="evidence" value="ECO:0007669"/>
    <property type="project" value="TreeGrafter"/>
</dbReference>
<dbReference type="Pfam" id="PF01757">
    <property type="entry name" value="Acyl_transf_3"/>
    <property type="match status" value="1"/>
</dbReference>
<keyword evidence="1" id="KW-0472">Membrane</keyword>
<proteinExistence type="predicted"/>
<feature type="transmembrane region" description="Helical" evidence="1">
    <location>
        <begin position="279"/>
        <end position="297"/>
    </location>
</feature>
<dbReference type="PATRIC" id="fig|224013.5.peg.4356"/>
<feature type="transmembrane region" description="Helical" evidence="1">
    <location>
        <begin position="251"/>
        <end position="267"/>
    </location>
</feature>
<dbReference type="EMBL" id="CP012036">
    <property type="protein sequence ID" value="ALF54336.1"/>
    <property type="molecule type" value="Genomic_DNA"/>
</dbReference>
<reference evidence="3 4" key="2">
    <citation type="journal article" date="2016" name="Genome Announc.">
        <title>Draft Genome Sequence of the N2-Fixing Cyanobacterium Nostoc piscinale CENA21, Isolated from the Brazilian Amazon Floodplain.</title>
        <authorList>
            <person name="Leao T."/>
            <person name="Guimaraes P.I."/>
            <person name="de Melo A.G."/>
            <person name="Ramos R.T."/>
            <person name="Leao P.N."/>
            <person name="Silva A."/>
            <person name="Fiore M.F."/>
            <person name="Schneider M.P."/>
        </authorList>
    </citation>
    <scope>NUCLEOTIDE SEQUENCE [LARGE SCALE GENOMIC DNA]</scope>
    <source>
        <strain evidence="3 4">CENA21</strain>
    </source>
</reference>
<dbReference type="GO" id="GO:0016020">
    <property type="term" value="C:membrane"/>
    <property type="evidence" value="ECO:0007669"/>
    <property type="project" value="TreeGrafter"/>
</dbReference>
<dbReference type="GO" id="GO:0016747">
    <property type="term" value="F:acyltransferase activity, transferring groups other than amino-acyl groups"/>
    <property type="evidence" value="ECO:0007669"/>
    <property type="project" value="InterPro"/>
</dbReference>
<dbReference type="STRING" id="224013.ACX27_18205"/>
<dbReference type="OrthoDB" id="572802at2"/>
<gene>
    <name evidence="3" type="ORF">ACX27_18205</name>
</gene>
<organism evidence="3 4">
    <name type="scientific">Nostoc piscinale CENA21</name>
    <dbReference type="NCBI Taxonomy" id="224013"/>
    <lineage>
        <taxon>Bacteria</taxon>
        <taxon>Bacillati</taxon>
        <taxon>Cyanobacteriota</taxon>
        <taxon>Cyanophyceae</taxon>
        <taxon>Nostocales</taxon>
        <taxon>Nostocaceae</taxon>
        <taxon>Nostoc</taxon>
    </lineage>
</organism>
<dbReference type="AlphaFoldDB" id="A0A0M4TLY5"/>
<feature type="transmembrane region" description="Helical" evidence="1">
    <location>
        <begin position="12"/>
        <end position="32"/>
    </location>
</feature>
<feature type="transmembrane region" description="Helical" evidence="1">
    <location>
        <begin position="173"/>
        <end position="191"/>
    </location>
</feature>
<feature type="transmembrane region" description="Helical" evidence="1">
    <location>
        <begin position="94"/>
        <end position="111"/>
    </location>
</feature>
<keyword evidence="4" id="KW-1185">Reference proteome</keyword>
<feature type="transmembrane region" description="Helical" evidence="1">
    <location>
        <begin position="317"/>
        <end position="338"/>
    </location>
</feature>
<keyword evidence="1" id="KW-1133">Transmembrane helix</keyword>
<dbReference type="RefSeq" id="WP_062294859.1">
    <property type="nucleotide sequence ID" value="NZ_CP012036.1"/>
</dbReference>
<feature type="transmembrane region" description="Helical" evidence="1">
    <location>
        <begin position="52"/>
        <end position="73"/>
    </location>
</feature>